<organism evidence="2">
    <name type="scientific">Lichtheimia ramosa</name>
    <dbReference type="NCBI Taxonomy" id="688394"/>
    <lineage>
        <taxon>Eukaryota</taxon>
        <taxon>Fungi</taxon>
        <taxon>Fungi incertae sedis</taxon>
        <taxon>Mucoromycota</taxon>
        <taxon>Mucoromycotina</taxon>
        <taxon>Mucoromycetes</taxon>
        <taxon>Mucorales</taxon>
        <taxon>Lichtheimiaceae</taxon>
        <taxon>Lichtheimia</taxon>
    </lineage>
</organism>
<feature type="transmembrane region" description="Helical" evidence="1">
    <location>
        <begin position="122"/>
        <end position="142"/>
    </location>
</feature>
<keyword evidence="1" id="KW-0812">Transmembrane</keyword>
<accession>A0A077WHE4</accession>
<name>A0A077WHE4_9FUNG</name>
<keyword evidence="1" id="KW-0472">Membrane</keyword>
<reference evidence="2" key="1">
    <citation type="journal article" date="2014" name="Genome Announc.">
        <title>De novo whole-genome sequence and genome annotation of Lichtheimia ramosa.</title>
        <authorList>
            <person name="Linde J."/>
            <person name="Schwartze V."/>
            <person name="Binder U."/>
            <person name="Lass-Florl C."/>
            <person name="Voigt K."/>
            <person name="Horn F."/>
        </authorList>
    </citation>
    <scope>NUCLEOTIDE SEQUENCE</scope>
    <source>
        <strain evidence="2">JMRC FSU:6197</strain>
    </source>
</reference>
<dbReference type="AlphaFoldDB" id="A0A077WHE4"/>
<protein>
    <submittedName>
        <fullName evidence="2">Uncharacterized protein</fullName>
    </submittedName>
</protein>
<keyword evidence="1" id="KW-1133">Transmembrane helix</keyword>
<evidence type="ECO:0000313" key="2">
    <source>
        <dbReference type="EMBL" id="CDS06574.1"/>
    </source>
</evidence>
<evidence type="ECO:0000256" key="1">
    <source>
        <dbReference type="SAM" id="Phobius"/>
    </source>
</evidence>
<sequence length="258" mass="29045">MMAVRNCRRHLNDVVIADQAASVWQQEQAHQYLQVVQSQIDITAATKAVEPGLQVQYPSFADGTEAFQELDDMNEQLDQCLDDDREEAANPYIPEVSIPEKVLYAFIVMFQGRYFSHEGGGLLLLFLNCIMTLLPLSNFFTFPRLATVRKLPGIDSMFSQGSIYVACSACHALYPQQHSVVANSRGKHVKYPDHPTQRPKRCDTALYIRAHGHYVPRKVFAYNKVKDCIGRLMSRAGVPSSSFNPGFGCCLEYKLDDS</sequence>
<dbReference type="EMBL" id="LK023320">
    <property type="protein sequence ID" value="CDS06574.1"/>
    <property type="molecule type" value="Genomic_DNA"/>
</dbReference>
<gene>
    <name evidence="2" type="ORF">LRAMOSA09102</name>
</gene>
<proteinExistence type="predicted"/>